<evidence type="ECO:0000313" key="1">
    <source>
        <dbReference type="EMBL" id="KAI4303096.1"/>
    </source>
</evidence>
<evidence type="ECO:0000313" key="2">
    <source>
        <dbReference type="Proteomes" id="UP001057402"/>
    </source>
</evidence>
<dbReference type="EMBL" id="CM042891">
    <property type="protein sequence ID" value="KAI4303096.1"/>
    <property type="molecule type" value="Genomic_DNA"/>
</dbReference>
<reference evidence="2" key="1">
    <citation type="journal article" date="2023" name="Front. Plant Sci.">
        <title>Chromosomal-level genome assembly of Melastoma candidum provides insights into trichome evolution.</title>
        <authorList>
            <person name="Zhong Y."/>
            <person name="Wu W."/>
            <person name="Sun C."/>
            <person name="Zou P."/>
            <person name="Liu Y."/>
            <person name="Dai S."/>
            <person name="Zhou R."/>
        </authorList>
    </citation>
    <scope>NUCLEOTIDE SEQUENCE [LARGE SCALE GENOMIC DNA]</scope>
</reference>
<comment type="caution">
    <text evidence="1">The sequence shown here is derived from an EMBL/GenBank/DDBJ whole genome shotgun (WGS) entry which is preliminary data.</text>
</comment>
<organism evidence="1 2">
    <name type="scientific">Melastoma candidum</name>
    <dbReference type="NCBI Taxonomy" id="119954"/>
    <lineage>
        <taxon>Eukaryota</taxon>
        <taxon>Viridiplantae</taxon>
        <taxon>Streptophyta</taxon>
        <taxon>Embryophyta</taxon>
        <taxon>Tracheophyta</taxon>
        <taxon>Spermatophyta</taxon>
        <taxon>Magnoliopsida</taxon>
        <taxon>eudicotyledons</taxon>
        <taxon>Gunneridae</taxon>
        <taxon>Pentapetalae</taxon>
        <taxon>rosids</taxon>
        <taxon>malvids</taxon>
        <taxon>Myrtales</taxon>
        <taxon>Melastomataceae</taxon>
        <taxon>Melastomatoideae</taxon>
        <taxon>Melastomateae</taxon>
        <taxon>Melastoma</taxon>
    </lineage>
</organism>
<name>A0ACB9L1F7_9MYRT</name>
<keyword evidence="2" id="KW-1185">Reference proteome</keyword>
<gene>
    <name evidence="1" type="ORF">MLD38_038766</name>
</gene>
<protein>
    <submittedName>
        <fullName evidence="1">Uncharacterized protein</fullName>
    </submittedName>
</protein>
<proteinExistence type="predicted"/>
<accession>A0ACB9L1F7</accession>
<sequence length="614" mass="69383">MTAAAFNTQNLILTLLSTHLFFLGSLITCINSPGGSWNSDRILKLPGQPPYPPISQFSGYVTVDRHHGRALFYWFFEAQSQPDHKPLLLWLNGGPGCSSIGYGAVNELGPLRVTANGAGLLYNKHAWNQEASLLFVESPVGVGFSYTNTSSDLSVLDDAFAAEDMYSFVVNWLERFPQYKSRDFYISGESYAGHYVPQLAELVYDRNRDTDNKYPHINLKGFIVGNPETNDYNDYKGLVEYAWSHTVISDEIYRRCAAVCDFTTPNWSNDCIQAMIVLFKAYREIDIYNVYAPSCLIKDNSSSSSSSYSPAEKMQTDFGSLDKVSEHASRRIRLFGGYDPCYSNHAVDYFNRADVQAAFHATRGNNDRSSVMKWKVCSNSILMTYNYTTFSVLPVYAKLIKGGLKIWIYSGDADGRVPIIGSRYDAEALGLPVKSPWSSWYHDHQVGGRIVEYEGLTLVTVRGAGHLVPLNKPAEALAMPHHDWISGEWMIGSKDEQSLLASWLMNCQGREEETEVTKTLKTYDQSRFLREELDASYIIPVPSPSNASTILKARGGRSEGWWIGYISQILDDWNYIVYFRMTKEEMVFKHTELRPQQEWVDGQWFSATKVNLAV</sequence>
<dbReference type="Proteomes" id="UP001057402">
    <property type="component" value="Chromosome 12"/>
</dbReference>